<feature type="repeat" description="ANK" evidence="4">
    <location>
        <begin position="687"/>
        <end position="719"/>
    </location>
</feature>
<dbReference type="InParanoid" id="A0A1X7UUF4"/>
<feature type="domain" description="Ig-like" evidence="6">
    <location>
        <begin position="957"/>
        <end position="1046"/>
    </location>
</feature>
<dbReference type="OrthoDB" id="6125719at2759"/>
<dbReference type="InterPro" id="IPR003598">
    <property type="entry name" value="Ig_sub2"/>
</dbReference>
<dbReference type="InterPro" id="IPR013783">
    <property type="entry name" value="Ig-like_fold"/>
</dbReference>
<dbReference type="InterPro" id="IPR003599">
    <property type="entry name" value="Ig_sub"/>
</dbReference>
<dbReference type="InterPro" id="IPR013151">
    <property type="entry name" value="Immunoglobulin_dom"/>
</dbReference>
<proteinExistence type="predicted"/>
<feature type="domain" description="F-box" evidence="5">
    <location>
        <begin position="50"/>
        <end position="96"/>
    </location>
</feature>
<evidence type="ECO:0000313" key="7">
    <source>
        <dbReference type="EnsemblMetazoa" id="Aqu2.1.31149_001"/>
    </source>
</evidence>
<dbReference type="InterPro" id="IPR007110">
    <property type="entry name" value="Ig-like_dom"/>
</dbReference>
<organism evidence="7">
    <name type="scientific">Amphimedon queenslandica</name>
    <name type="common">Sponge</name>
    <dbReference type="NCBI Taxonomy" id="400682"/>
    <lineage>
        <taxon>Eukaryota</taxon>
        <taxon>Metazoa</taxon>
        <taxon>Porifera</taxon>
        <taxon>Demospongiae</taxon>
        <taxon>Heteroscleromorpha</taxon>
        <taxon>Haplosclerida</taxon>
        <taxon>Niphatidae</taxon>
        <taxon>Amphimedon</taxon>
    </lineage>
</organism>
<evidence type="ECO:0008006" key="8">
    <source>
        <dbReference type="Google" id="ProtNLM"/>
    </source>
</evidence>
<evidence type="ECO:0000259" key="5">
    <source>
        <dbReference type="PROSITE" id="PS50181"/>
    </source>
</evidence>
<comment type="subcellular location">
    <subcellularLocation>
        <location evidence="1">Cytoplasm</location>
    </subcellularLocation>
</comment>
<dbReference type="InterPro" id="IPR036179">
    <property type="entry name" value="Ig-like_dom_sf"/>
</dbReference>
<name>A0A1X7UUF4_AMPQE</name>
<dbReference type="InterPro" id="IPR036770">
    <property type="entry name" value="Ankyrin_rpt-contain_sf"/>
</dbReference>
<evidence type="ECO:0000259" key="6">
    <source>
        <dbReference type="PROSITE" id="PS50835"/>
    </source>
</evidence>
<dbReference type="SUPFAM" id="SSF48726">
    <property type="entry name" value="Immunoglobulin"/>
    <property type="match status" value="2"/>
</dbReference>
<reference evidence="7" key="1">
    <citation type="submission" date="2017-05" db="UniProtKB">
        <authorList>
            <consortium name="EnsemblMetazoa"/>
        </authorList>
    </citation>
    <scope>IDENTIFICATION</scope>
</reference>
<keyword evidence="2" id="KW-0963">Cytoplasm</keyword>
<dbReference type="InterPro" id="IPR032675">
    <property type="entry name" value="LRR_dom_sf"/>
</dbReference>
<sequence length="1106" mass="124814">MEPCCKRLKFDLSLFDDKSDGDFDYSEPPVNRSTANQLPLIDDYEDEDYTNPFDSLPNEVIQDICMMLSLRDKMSLRLVNRRLYTICSDPFLWRNVVIHHAYHKTNAPFINSALKTCRPHVQSLSLRGELPFSKYQRMILSSDNIHTLNLHGFQISANALKKIYSNLHHLQFLSLTFFNEFAYSIKKYFTIFVKLKKVVVVYGYSKPKQFFELWLLNNCLPQTFIVVSTYDKKYWSSNIHDLPNITHWAYFGAYKKFRRPLGFDYYDVPEYSLEFGPNSSESVAVTANGELIIKMRDLITPANNGDVNQQYAVFEDEAVTPGLSVYNSQYGVNITVLGFSSVTVSVESFRMIVKETPNVLEVSLKESIISDCLSTYMVTLSVHCLKLRGLDVSRFSTSRDSIHFDVERFWNLLSKMKYLEYLSVNCCSLSPLDSNSQHDGCSARVLTDRELAIKESVIGHIKRMTRLKGLHIFETITTEELDYFISQHLLLMISNLESLLYLGVKILYAADIASTESYNIEGLESVLQKCQKLSVLIIRCSPFKAIELPVDPVPYGNLTHLWIDCKRNPINLAFGDALCINSKKKMKHLLLRHHDVSIAGDFLDKIIKDSDFITLYEATRRFFKRYDRNRRNLPFLEECLANRVSVNGLDKSGSTALHWAASGGHIAECVERLLSIPNVEINVQNKLGDTQLHNSAWKGHHVIVEMLFDKGANKMIRNSENQLLYDLGSKHPEVERLLKTVSGFTVAQCPPDVISVFIVNDRTIHVPLTDPLCLACRFFTNQGNFLTFSDGVWMKESAVLNDEDFNGNVNLSSTSDTMFMSLEYPDDVVNVGDTITCSSSTAGQQNIITIGDFVFLDPVVSPDGTVNITEGSNLTLTCSDPGNTGMPRYVWINDRKSACALDDSEGIELTPIINNPPLNLTLTNIDRAASGNYTCRTTHIDLPGIKRETTVTVYVQPIRYTIVHTTVYQSNDTVSINCSYDDDSVGVKWVHNNAQIDLNSDPQVTINTQSTYSELAISPLAQEHAGQYQCIVSNMFVSTRSEKIFIVIQVLPCDQATVTSTISHSFCSHIWPSPVDLVDATVTPVFITNIASNSNGECSYIIPIVS</sequence>
<dbReference type="AlphaFoldDB" id="A0A1X7UUF4"/>
<dbReference type="InterPro" id="IPR002110">
    <property type="entry name" value="Ankyrin_rpt"/>
</dbReference>
<dbReference type="InterPro" id="IPR001810">
    <property type="entry name" value="F-box_dom"/>
</dbReference>
<dbReference type="SMART" id="SM00408">
    <property type="entry name" value="IGc2"/>
    <property type="match status" value="2"/>
</dbReference>
<dbReference type="SMART" id="SM00409">
    <property type="entry name" value="IG"/>
    <property type="match status" value="2"/>
</dbReference>
<feature type="repeat" description="ANK" evidence="4">
    <location>
        <begin position="652"/>
        <end position="686"/>
    </location>
</feature>
<evidence type="ECO:0000256" key="1">
    <source>
        <dbReference type="ARBA" id="ARBA00004496"/>
    </source>
</evidence>
<dbReference type="GO" id="GO:0005737">
    <property type="term" value="C:cytoplasm"/>
    <property type="evidence" value="ECO:0007669"/>
    <property type="project" value="UniProtKB-SubCell"/>
</dbReference>
<dbReference type="PROSITE" id="PS50088">
    <property type="entry name" value="ANK_REPEAT"/>
    <property type="match status" value="2"/>
</dbReference>
<dbReference type="Gene3D" id="2.60.40.10">
    <property type="entry name" value="Immunoglobulins"/>
    <property type="match status" value="2"/>
</dbReference>
<dbReference type="SUPFAM" id="SSF48403">
    <property type="entry name" value="Ankyrin repeat"/>
    <property type="match status" value="1"/>
</dbReference>
<dbReference type="SMART" id="SM00248">
    <property type="entry name" value="ANK"/>
    <property type="match status" value="2"/>
</dbReference>
<evidence type="ECO:0000256" key="3">
    <source>
        <dbReference type="ARBA" id="ARBA00022737"/>
    </source>
</evidence>
<dbReference type="GO" id="GO:0007165">
    <property type="term" value="P:signal transduction"/>
    <property type="evidence" value="ECO:0007669"/>
    <property type="project" value="TreeGrafter"/>
</dbReference>
<keyword evidence="3" id="KW-0677">Repeat</keyword>
<dbReference type="CDD" id="cd00096">
    <property type="entry name" value="Ig"/>
    <property type="match status" value="1"/>
</dbReference>
<dbReference type="Pfam" id="PF00047">
    <property type="entry name" value="ig"/>
    <property type="match status" value="1"/>
</dbReference>
<dbReference type="SMART" id="SM00256">
    <property type="entry name" value="FBOX"/>
    <property type="match status" value="1"/>
</dbReference>
<protein>
    <recommendedName>
        <fullName evidence="8">F-box domain-containing protein</fullName>
    </recommendedName>
</protein>
<dbReference type="SUPFAM" id="SSF52047">
    <property type="entry name" value="RNI-like"/>
    <property type="match status" value="1"/>
</dbReference>
<dbReference type="Pfam" id="PF12796">
    <property type="entry name" value="Ank_2"/>
    <property type="match status" value="1"/>
</dbReference>
<dbReference type="InterPro" id="IPR036047">
    <property type="entry name" value="F-box-like_dom_sf"/>
</dbReference>
<keyword evidence="4" id="KW-0040">ANK repeat</keyword>
<dbReference type="EnsemblMetazoa" id="Aqu2.1.31149_001">
    <property type="protein sequence ID" value="Aqu2.1.31149_001"/>
    <property type="gene ID" value="Aqu2.1.31149"/>
</dbReference>
<evidence type="ECO:0000256" key="4">
    <source>
        <dbReference type="PROSITE-ProRule" id="PRU00023"/>
    </source>
</evidence>
<dbReference type="Pfam" id="PF12937">
    <property type="entry name" value="F-box-like"/>
    <property type="match status" value="1"/>
</dbReference>
<dbReference type="PROSITE" id="PS50835">
    <property type="entry name" value="IG_LIKE"/>
    <property type="match status" value="2"/>
</dbReference>
<accession>A0A1X7UUF4</accession>
<dbReference type="SUPFAM" id="SSF81383">
    <property type="entry name" value="F-box domain"/>
    <property type="match status" value="1"/>
</dbReference>
<dbReference type="PROSITE" id="PS50297">
    <property type="entry name" value="ANK_REP_REGION"/>
    <property type="match status" value="1"/>
</dbReference>
<dbReference type="Gene3D" id="1.25.40.20">
    <property type="entry name" value="Ankyrin repeat-containing domain"/>
    <property type="match status" value="1"/>
</dbReference>
<dbReference type="Gene3D" id="3.80.10.10">
    <property type="entry name" value="Ribonuclease Inhibitor"/>
    <property type="match status" value="2"/>
</dbReference>
<evidence type="ECO:0000256" key="2">
    <source>
        <dbReference type="ARBA" id="ARBA00022490"/>
    </source>
</evidence>
<dbReference type="Pfam" id="PF13895">
    <property type="entry name" value="Ig_2"/>
    <property type="match status" value="1"/>
</dbReference>
<feature type="domain" description="Ig-like" evidence="6">
    <location>
        <begin position="858"/>
        <end position="952"/>
    </location>
</feature>
<dbReference type="PANTHER" id="PTHR24155:SF10">
    <property type="entry name" value="OSTEOCLAST-STIMULATING FACTOR 1"/>
    <property type="match status" value="1"/>
</dbReference>
<dbReference type="PANTHER" id="PTHR24155">
    <property type="entry name" value="OSTEOCLAST-STIMULATING FACTOR 1"/>
    <property type="match status" value="1"/>
</dbReference>
<dbReference type="PROSITE" id="PS50181">
    <property type="entry name" value="FBOX"/>
    <property type="match status" value="1"/>
</dbReference>